<dbReference type="InterPro" id="IPR001940">
    <property type="entry name" value="Peptidase_S1C"/>
</dbReference>
<evidence type="ECO:0000259" key="4">
    <source>
        <dbReference type="Pfam" id="PF13180"/>
    </source>
</evidence>
<feature type="signal peptide" evidence="3">
    <location>
        <begin position="1"/>
        <end position="20"/>
    </location>
</feature>
<dbReference type="SUPFAM" id="SSF50494">
    <property type="entry name" value="Trypsin-like serine proteases"/>
    <property type="match status" value="1"/>
</dbReference>
<dbReference type="PRINTS" id="PR00834">
    <property type="entry name" value="PROTEASES2C"/>
</dbReference>
<reference evidence="5" key="1">
    <citation type="journal article" date="2020" name="mSystems">
        <title>Genome- and Community-Level Interaction Insights into Carbon Utilization and Element Cycling Functions of Hydrothermarchaeota in Hydrothermal Sediment.</title>
        <authorList>
            <person name="Zhou Z."/>
            <person name="Liu Y."/>
            <person name="Xu W."/>
            <person name="Pan J."/>
            <person name="Luo Z.H."/>
            <person name="Li M."/>
        </authorList>
    </citation>
    <scope>NUCLEOTIDE SEQUENCE [LARGE SCALE GENOMIC DNA]</scope>
    <source>
        <strain evidence="5">SpSt-339</strain>
    </source>
</reference>
<dbReference type="GO" id="GO:0004252">
    <property type="term" value="F:serine-type endopeptidase activity"/>
    <property type="evidence" value="ECO:0007669"/>
    <property type="project" value="InterPro"/>
</dbReference>
<gene>
    <name evidence="5" type="ORF">ENQ76_01090</name>
</gene>
<keyword evidence="3" id="KW-0732">Signal</keyword>
<dbReference type="InterPro" id="IPR036034">
    <property type="entry name" value="PDZ_sf"/>
</dbReference>
<dbReference type="AlphaFoldDB" id="A0A7C2NV17"/>
<dbReference type="InterPro" id="IPR001478">
    <property type="entry name" value="PDZ"/>
</dbReference>
<evidence type="ECO:0000313" key="5">
    <source>
        <dbReference type="EMBL" id="HEN14050.1"/>
    </source>
</evidence>
<accession>A0A7C2NV17</accession>
<dbReference type="Gene3D" id="2.40.10.120">
    <property type="match status" value="1"/>
</dbReference>
<dbReference type="Gene3D" id="2.30.42.10">
    <property type="match status" value="1"/>
</dbReference>
<evidence type="ECO:0000256" key="1">
    <source>
        <dbReference type="ARBA" id="ARBA00022670"/>
    </source>
</evidence>
<dbReference type="Pfam" id="PF13365">
    <property type="entry name" value="Trypsin_2"/>
    <property type="match status" value="1"/>
</dbReference>
<organism evidence="5">
    <name type="scientific">Schlesneria paludicola</name>
    <dbReference type="NCBI Taxonomy" id="360056"/>
    <lineage>
        <taxon>Bacteria</taxon>
        <taxon>Pseudomonadati</taxon>
        <taxon>Planctomycetota</taxon>
        <taxon>Planctomycetia</taxon>
        <taxon>Planctomycetales</taxon>
        <taxon>Planctomycetaceae</taxon>
        <taxon>Schlesneria</taxon>
    </lineage>
</organism>
<dbReference type="EMBL" id="DSOK01000032">
    <property type="protein sequence ID" value="HEN14050.1"/>
    <property type="molecule type" value="Genomic_DNA"/>
</dbReference>
<dbReference type="InterPro" id="IPR009003">
    <property type="entry name" value="Peptidase_S1_PA"/>
</dbReference>
<comment type="caution">
    <text evidence="5">The sequence shown here is derived from an EMBL/GenBank/DDBJ whole genome shotgun (WGS) entry which is preliminary data.</text>
</comment>
<name>A0A7C2NV17_9PLAN</name>
<protein>
    <submittedName>
        <fullName evidence="5">Trypsin-like serine protease</fullName>
    </submittedName>
</protein>
<dbReference type="PANTHER" id="PTHR43343">
    <property type="entry name" value="PEPTIDASE S12"/>
    <property type="match status" value="1"/>
</dbReference>
<dbReference type="SUPFAM" id="SSF50156">
    <property type="entry name" value="PDZ domain-like"/>
    <property type="match status" value="1"/>
</dbReference>
<dbReference type="Pfam" id="PF13180">
    <property type="entry name" value="PDZ_2"/>
    <property type="match status" value="1"/>
</dbReference>
<proteinExistence type="predicted"/>
<keyword evidence="2" id="KW-0378">Hydrolase</keyword>
<dbReference type="PANTHER" id="PTHR43343:SF3">
    <property type="entry name" value="PROTEASE DO-LIKE 8, CHLOROPLASTIC"/>
    <property type="match status" value="1"/>
</dbReference>
<evidence type="ECO:0000256" key="2">
    <source>
        <dbReference type="ARBA" id="ARBA00022801"/>
    </source>
</evidence>
<feature type="domain" description="PDZ" evidence="4">
    <location>
        <begin position="285"/>
        <end position="372"/>
    </location>
</feature>
<dbReference type="InterPro" id="IPR051201">
    <property type="entry name" value="Chloro_Bact_Ser_Proteases"/>
</dbReference>
<sequence>MRTLCISLLSSVLASVLTVALWSEHLRSQAVADGGWQRGASPVEQVRPSLVRTFDLEGLTPDEAINVAVYEAVNRSVVNITSKTVQRGLILELQAEGAGSGAVIDLAGHIVTNYHVVQDAKQIQVALHNGETYEATLVGADPLNDLAVIKVDAPTEDLHPVTFGDSRDLKVGMRVFALGNPFGLERTLTTGIISSLNRSLQIRGNWTIRSIIQIDAAINPGSSGGPLLDAHGRLIGINTAIATTSGQSAGVGFAIPVSLVRRVVPQLVQHGRVIRPETGITSVFQTEDGLLINELKPNGPAVKAGLKGPVITRSRRGPFLVERIDKSKADVIVEVDDQKIETAEDFLGYVDEKRPGEEVMLTIIRNGERMRVPLLLSTSEEIAGK</sequence>
<feature type="chain" id="PRO_5028293817" evidence="3">
    <location>
        <begin position="21"/>
        <end position="385"/>
    </location>
</feature>
<dbReference type="GO" id="GO:0006508">
    <property type="term" value="P:proteolysis"/>
    <property type="evidence" value="ECO:0007669"/>
    <property type="project" value="UniProtKB-KW"/>
</dbReference>
<keyword evidence="1 5" id="KW-0645">Protease</keyword>
<evidence type="ECO:0000256" key="3">
    <source>
        <dbReference type="SAM" id="SignalP"/>
    </source>
</evidence>